<keyword evidence="1" id="KW-0472">Membrane</keyword>
<dbReference type="InterPro" id="IPR015943">
    <property type="entry name" value="WD40/YVTN_repeat-like_dom_sf"/>
</dbReference>
<comment type="caution">
    <text evidence="2">The sequence shown here is derived from an EMBL/GenBank/DDBJ whole genome shotgun (WGS) entry which is preliminary data.</text>
</comment>
<sequence length="432" mass="48011">MNNYRRSGALLIVIVSLVTIPLVISAEPVSGTETVLFTLSGEPFNMILEEDRLFWIQDSKYLNASERGLYGYNLTEGTKRQLVRIEEQTQMSSDGTIPTMHQVEAARFSGDRIVFSEKGIMLMNISTGSLIQLTNQNDAVLPVSDIRFNQNPSIDGDRVVWTEHEGLARSSVDGGTIVILNLATGERQYLPTSSPGNQSAPMVSGNFILWKDYRHGGQDDPGLYLFDLKNGEEERMPTENPLKSNPFISGDDVVWTEKKPGMIVHFSISSRTRTIIGQGYVHQGHLPPVSDDRVVWLQSMNPPDFRERRCAIMVMDLRTGEKSRITPFRTGLSHPVISGDRVIFTRGAGEDWSREPREVVLYTLTARDEETVSGTDTRPGNGNSPTLAINSLDKGEAIPPTLSPGFTFFTLIAGCAAALAFRKVWQIYALRQ</sequence>
<organism evidence="2">
    <name type="scientific">hydrocarbon metagenome</name>
    <dbReference type="NCBI Taxonomy" id="938273"/>
    <lineage>
        <taxon>unclassified sequences</taxon>
        <taxon>metagenomes</taxon>
        <taxon>ecological metagenomes</taxon>
    </lineage>
</organism>
<proteinExistence type="predicted"/>
<keyword evidence="1" id="KW-0812">Transmembrane</keyword>
<reference evidence="2" key="1">
    <citation type="journal article" date="2015" name="Proc. Natl. Acad. Sci. U.S.A.">
        <title>Networks of energetic and metabolic interactions define dynamics in microbial communities.</title>
        <authorList>
            <person name="Embree M."/>
            <person name="Liu J.K."/>
            <person name="Al-Bassam M.M."/>
            <person name="Zengler K."/>
        </authorList>
    </citation>
    <scope>NUCLEOTIDE SEQUENCE</scope>
</reference>
<dbReference type="Gene3D" id="2.130.10.10">
    <property type="entry name" value="YVTN repeat-like/Quinoprotein amine dehydrogenase"/>
    <property type="match status" value="1"/>
</dbReference>
<dbReference type="PANTHER" id="PTHR36842:SF1">
    <property type="entry name" value="PROTEIN TOLB"/>
    <property type="match status" value="1"/>
</dbReference>
<keyword evidence="1" id="KW-1133">Transmembrane helix</keyword>
<gene>
    <name evidence="2" type="ORF">ASZ90_015502</name>
</gene>
<protein>
    <submittedName>
        <fullName evidence="2">Cell surface protein</fullName>
    </submittedName>
</protein>
<dbReference type="PANTHER" id="PTHR36842">
    <property type="entry name" value="PROTEIN TOLB HOMOLOG"/>
    <property type="match status" value="1"/>
</dbReference>
<feature type="transmembrane region" description="Helical" evidence="1">
    <location>
        <begin position="402"/>
        <end position="421"/>
    </location>
</feature>
<dbReference type="AlphaFoldDB" id="A0A0W8F1T7"/>
<dbReference type="SUPFAM" id="SSF82171">
    <property type="entry name" value="DPP6 N-terminal domain-like"/>
    <property type="match status" value="1"/>
</dbReference>
<evidence type="ECO:0000256" key="1">
    <source>
        <dbReference type="SAM" id="Phobius"/>
    </source>
</evidence>
<dbReference type="EMBL" id="LNQE01001613">
    <property type="protein sequence ID" value="KUG14847.1"/>
    <property type="molecule type" value="Genomic_DNA"/>
</dbReference>
<evidence type="ECO:0000313" key="2">
    <source>
        <dbReference type="EMBL" id="KUG14847.1"/>
    </source>
</evidence>
<name>A0A0W8F1T7_9ZZZZ</name>
<accession>A0A0W8F1T7</accession>